<sequence>MGRQFLTAEWVHRNVDGYQDKSPAAFDRAFQRDRLALQKVGVPIEVIAGEVTGYRLQEEDYSLPAVSFTPEEATVLGLAGERGLTGELAVFGRSGWTKIAASGASRSFAGVDRMSTHSDLSNLSASTLDHIVDACNRGRRLIFDYTAHAVAEPVTRTMDPWGLVPLRGRMYLVGFDIDRSDVRVFRITRLSSIKTVGKGSHPRPDVDLQRIVEDTLRRGKELVSAVVQMSPGLVPELEHLGERSGERVTLTDVDKQWLVRTCVGNAPDVLVLSPPDVRESVIEGLRNVTKK</sequence>
<accession>A0A7G5FID8</accession>
<dbReference type="InterPro" id="IPR051534">
    <property type="entry name" value="CBASS_pafABC_assoc_protein"/>
</dbReference>
<evidence type="ECO:0000259" key="1">
    <source>
        <dbReference type="Pfam" id="PF13280"/>
    </source>
</evidence>
<dbReference type="Pfam" id="PF13280">
    <property type="entry name" value="WYL"/>
    <property type="match status" value="1"/>
</dbReference>
<evidence type="ECO:0000313" key="3">
    <source>
        <dbReference type="Proteomes" id="UP000515570"/>
    </source>
</evidence>
<protein>
    <submittedName>
        <fullName evidence="2">WYL domain-containing protein</fullName>
    </submittedName>
</protein>
<dbReference type="PANTHER" id="PTHR34580">
    <property type="match status" value="1"/>
</dbReference>
<proteinExistence type="predicted"/>
<dbReference type="PANTHER" id="PTHR34580:SF3">
    <property type="entry name" value="PROTEIN PAFB"/>
    <property type="match status" value="1"/>
</dbReference>
<dbReference type="PROSITE" id="PS52050">
    <property type="entry name" value="WYL"/>
    <property type="match status" value="1"/>
</dbReference>
<reference evidence="2 3" key="1">
    <citation type="submission" date="2020-07" db="EMBL/GenBank/DDBJ databases">
        <title>non toxigenic Corynebacterium sp. nov from a clinical source.</title>
        <authorList>
            <person name="Bernier A.-M."/>
            <person name="Bernard K."/>
        </authorList>
    </citation>
    <scope>NUCLEOTIDE SEQUENCE [LARGE SCALE GENOMIC DNA]</scope>
    <source>
        <strain evidence="3">NML 93-0612</strain>
    </source>
</reference>
<keyword evidence="3" id="KW-1185">Reference proteome</keyword>
<name>A0A7G5FID8_9CORY</name>
<dbReference type="AlphaFoldDB" id="A0A7G5FID8"/>
<dbReference type="EMBL" id="CP059833">
    <property type="protein sequence ID" value="QMV86379.1"/>
    <property type="molecule type" value="Genomic_DNA"/>
</dbReference>
<dbReference type="InterPro" id="IPR026881">
    <property type="entry name" value="WYL_dom"/>
</dbReference>
<organism evidence="2 3">
    <name type="scientific">Corynebacterium hindlerae</name>
    <dbReference type="NCBI Taxonomy" id="699041"/>
    <lineage>
        <taxon>Bacteria</taxon>
        <taxon>Bacillati</taxon>
        <taxon>Actinomycetota</taxon>
        <taxon>Actinomycetes</taxon>
        <taxon>Mycobacteriales</taxon>
        <taxon>Corynebacteriaceae</taxon>
        <taxon>Corynebacterium</taxon>
    </lineage>
</organism>
<feature type="domain" description="WYL" evidence="1">
    <location>
        <begin position="127"/>
        <end position="194"/>
    </location>
</feature>
<dbReference type="Proteomes" id="UP000515570">
    <property type="component" value="Chromosome"/>
</dbReference>
<evidence type="ECO:0000313" key="2">
    <source>
        <dbReference type="EMBL" id="QMV86379.1"/>
    </source>
</evidence>
<gene>
    <name evidence="2" type="ORF">HW450_00565</name>
</gene>